<dbReference type="Gene3D" id="3.30.360.10">
    <property type="entry name" value="Dihydrodipicolinate Reductase, domain 2"/>
    <property type="match status" value="1"/>
</dbReference>
<dbReference type="Pfam" id="PF22725">
    <property type="entry name" value="GFO_IDH_MocA_C3"/>
    <property type="match status" value="1"/>
</dbReference>
<evidence type="ECO:0000313" key="5">
    <source>
        <dbReference type="EMBL" id="PPK65129.1"/>
    </source>
</evidence>
<reference evidence="5 6" key="1">
    <citation type="submission" date="2018-02" db="EMBL/GenBank/DDBJ databases">
        <title>Subsurface microbial communities from deep shales in Ohio and West Virginia, USA.</title>
        <authorList>
            <person name="Wrighton K."/>
        </authorList>
    </citation>
    <scope>NUCLEOTIDE SEQUENCE [LARGE SCALE GENOMIC DNA]</scope>
    <source>
        <strain evidence="5 6">OWC-G53F</strain>
    </source>
</reference>
<dbReference type="InterPro" id="IPR000683">
    <property type="entry name" value="Gfo/Idh/MocA-like_OxRdtase_N"/>
</dbReference>
<dbReference type="GO" id="GO:0016491">
    <property type="term" value="F:oxidoreductase activity"/>
    <property type="evidence" value="ECO:0007669"/>
    <property type="project" value="UniProtKB-KW"/>
</dbReference>
<organism evidence="5 6">
    <name type="scientific">Methylobacter tundripaludum</name>
    <dbReference type="NCBI Taxonomy" id="173365"/>
    <lineage>
        <taxon>Bacteria</taxon>
        <taxon>Pseudomonadati</taxon>
        <taxon>Pseudomonadota</taxon>
        <taxon>Gammaproteobacteria</taxon>
        <taxon>Methylococcales</taxon>
        <taxon>Methylococcaceae</taxon>
        <taxon>Methylobacter</taxon>
    </lineage>
</organism>
<dbReference type="PANTHER" id="PTHR22604:SF105">
    <property type="entry name" value="TRANS-1,2-DIHYDROBENZENE-1,2-DIOL DEHYDROGENASE"/>
    <property type="match status" value="1"/>
</dbReference>
<comment type="similarity">
    <text evidence="1">Belongs to the Gfo/Idh/MocA family.</text>
</comment>
<evidence type="ECO:0000256" key="1">
    <source>
        <dbReference type="ARBA" id="ARBA00010928"/>
    </source>
</evidence>
<sequence>MNNTTKLRWGILGAARINERLMPAIVEASNAELVAVASRRPGAAAQTLAQYAPQQQQVRTYDDLEALLGDKEVDAVYLPLSNREHAEWTLRAIEHGKHVLCEKPMALTAADIDAIKAAAQRHKVTVMEGFMYRFHPQHARVRELIDSGLIGEIRSVRSSYSFMMRPARIYRLAENIENGGGAMWDIGCYAIHSARMFFDEPAVSVTAIAKYVESGADIATSGIINFGDGKYAHFDFSFERARRCEYEIIGTKGGIKCHNVWCMPGDAPVISWWTEDGEPNEEWLPAANHFKLEIEHFSDCVLNGNAPKLSLDDAKANCQIIVAALESAATGQLVKLA</sequence>
<name>A0A2S6GIT7_9GAMM</name>
<dbReference type="Proteomes" id="UP000238071">
    <property type="component" value="Unassembled WGS sequence"/>
</dbReference>
<feature type="domain" description="Gfo/Idh/MocA-like oxidoreductase N-terminal" evidence="3">
    <location>
        <begin position="7"/>
        <end position="130"/>
    </location>
</feature>
<protein>
    <submittedName>
        <fullName evidence="5">Putative dehydrogenase</fullName>
    </submittedName>
</protein>
<keyword evidence="2" id="KW-0560">Oxidoreductase</keyword>
<dbReference type="GO" id="GO:0000166">
    <property type="term" value="F:nucleotide binding"/>
    <property type="evidence" value="ECO:0007669"/>
    <property type="project" value="InterPro"/>
</dbReference>
<dbReference type="PANTHER" id="PTHR22604">
    <property type="entry name" value="OXIDOREDUCTASES"/>
    <property type="match status" value="1"/>
</dbReference>
<accession>A0A2S6GIT7</accession>
<evidence type="ECO:0000259" key="4">
    <source>
        <dbReference type="Pfam" id="PF22725"/>
    </source>
</evidence>
<evidence type="ECO:0000259" key="3">
    <source>
        <dbReference type="Pfam" id="PF01408"/>
    </source>
</evidence>
<feature type="domain" description="GFO/IDH/MocA-like oxidoreductase" evidence="4">
    <location>
        <begin position="139"/>
        <end position="255"/>
    </location>
</feature>
<dbReference type="Pfam" id="PF01408">
    <property type="entry name" value="GFO_IDH_MocA"/>
    <property type="match status" value="1"/>
</dbReference>
<dbReference type="EMBL" id="PTIY01000022">
    <property type="protein sequence ID" value="PPK65129.1"/>
    <property type="molecule type" value="Genomic_DNA"/>
</dbReference>
<dbReference type="SUPFAM" id="SSF55347">
    <property type="entry name" value="Glyceraldehyde-3-phosphate dehydrogenase-like, C-terminal domain"/>
    <property type="match status" value="1"/>
</dbReference>
<proteinExistence type="inferred from homology"/>
<dbReference type="InterPro" id="IPR036291">
    <property type="entry name" value="NAD(P)-bd_dom_sf"/>
</dbReference>
<dbReference type="RefSeq" id="WP_104425251.1">
    <property type="nucleotide sequence ID" value="NZ_PTIY01000022.1"/>
</dbReference>
<dbReference type="InterPro" id="IPR050984">
    <property type="entry name" value="Gfo/Idh/MocA_domain"/>
</dbReference>
<gene>
    <name evidence="5" type="ORF">B0F88_1229</name>
</gene>
<dbReference type="OrthoDB" id="9774191at2"/>
<dbReference type="InterPro" id="IPR055170">
    <property type="entry name" value="GFO_IDH_MocA-like_dom"/>
</dbReference>
<evidence type="ECO:0000313" key="6">
    <source>
        <dbReference type="Proteomes" id="UP000238071"/>
    </source>
</evidence>
<keyword evidence="6" id="KW-1185">Reference proteome</keyword>
<comment type="caution">
    <text evidence="5">The sequence shown here is derived from an EMBL/GenBank/DDBJ whole genome shotgun (WGS) entry which is preliminary data.</text>
</comment>
<evidence type="ECO:0000256" key="2">
    <source>
        <dbReference type="ARBA" id="ARBA00023002"/>
    </source>
</evidence>
<dbReference type="AlphaFoldDB" id="A0A2S6GIT7"/>
<dbReference type="SUPFAM" id="SSF51735">
    <property type="entry name" value="NAD(P)-binding Rossmann-fold domains"/>
    <property type="match status" value="1"/>
</dbReference>
<dbReference type="Gene3D" id="3.40.50.720">
    <property type="entry name" value="NAD(P)-binding Rossmann-like Domain"/>
    <property type="match status" value="1"/>
</dbReference>